<reference evidence="2 3" key="1">
    <citation type="submission" date="2020-02" db="EMBL/GenBank/DDBJ databases">
        <title>Acidophilic actinobacteria isolated from forest soil.</title>
        <authorList>
            <person name="Golinska P."/>
        </authorList>
    </citation>
    <scope>NUCLEOTIDE SEQUENCE [LARGE SCALE GENOMIC DNA]</scope>
    <source>
        <strain evidence="2 3">NL8</strain>
    </source>
</reference>
<dbReference type="RefSeq" id="WP_212009940.1">
    <property type="nucleotide sequence ID" value="NZ_JAAFYZ010000047.1"/>
</dbReference>
<accession>A0ABS5KQM8</accession>
<evidence type="ECO:0000313" key="2">
    <source>
        <dbReference type="EMBL" id="MBS2548353.1"/>
    </source>
</evidence>
<sequence>MPKQSRCGHALTETFGEHSTAPSPVYLTTANGAGTGLLPYTSAAALLEHVTASPLNTVTGDLTLGFAWPVPGARPRRSYAVIPLAAPVWPNTPYPTAVTVELWWPPDQDGYRHVRSFLVWADAPYYAYRIACCLWSTAATGAGAEAAYLYGPDRRTAYRVNNFAKTCSQIPESYVAAIAATAADRDTTDPLPDSPQPAAAVLEEERVS</sequence>
<evidence type="ECO:0000256" key="1">
    <source>
        <dbReference type="SAM" id="MobiDB-lite"/>
    </source>
</evidence>
<evidence type="ECO:0000313" key="3">
    <source>
        <dbReference type="Proteomes" id="UP000730482"/>
    </source>
</evidence>
<comment type="caution">
    <text evidence="2">The sequence shown here is derived from an EMBL/GenBank/DDBJ whole genome shotgun (WGS) entry which is preliminary data.</text>
</comment>
<proteinExistence type="predicted"/>
<gene>
    <name evidence="2" type="ORF">KGQ19_15920</name>
</gene>
<keyword evidence="3" id="KW-1185">Reference proteome</keyword>
<organism evidence="2 3">
    <name type="scientific">Catenulispora pinistramenti</name>
    <dbReference type="NCBI Taxonomy" id="2705254"/>
    <lineage>
        <taxon>Bacteria</taxon>
        <taxon>Bacillati</taxon>
        <taxon>Actinomycetota</taxon>
        <taxon>Actinomycetes</taxon>
        <taxon>Catenulisporales</taxon>
        <taxon>Catenulisporaceae</taxon>
        <taxon>Catenulispora</taxon>
    </lineage>
</organism>
<dbReference type="EMBL" id="JAAFYZ010000047">
    <property type="protein sequence ID" value="MBS2548353.1"/>
    <property type="molecule type" value="Genomic_DNA"/>
</dbReference>
<name>A0ABS5KQM8_9ACTN</name>
<protein>
    <submittedName>
        <fullName evidence="2">Uncharacterized protein</fullName>
    </submittedName>
</protein>
<dbReference type="Proteomes" id="UP000730482">
    <property type="component" value="Unassembled WGS sequence"/>
</dbReference>
<feature type="region of interest" description="Disordered" evidence="1">
    <location>
        <begin position="185"/>
        <end position="208"/>
    </location>
</feature>